<gene>
    <name evidence="1" type="ORF">NCTC13294_01763</name>
</gene>
<reference evidence="1 2" key="1">
    <citation type="submission" date="2018-06" db="EMBL/GenBank/DDBJ databases">
        <authorList>
            <consortium name="Pathogen Informatics"/>
            <person name="Doyle S."/>
        </authorList>
    </citation>
    <scope>NUCLEOTIDE SEQUENCE [LARGE SCALE GENOMIC DNA]</scope>
    <source>
        <strain evidence="1 2">NCTC13294</strain>
    </source>
</reference>
<evidence type="ECO:0000313" key="2">
    <source>
        <dbReference type="Proteomes" id="UP000254572"/>
    </source>
</evidence>
<dbReference type="AlphaFoldDB" id="A0A381EB73"/>
<proteinExistence type="predicted"/>
<dbReference type="Proteomes" id="UP000254572">
    <property type="component" value="Unassembled WGS sequence"/>
</dbReference>
<evidence type="ECO:0000313" key="1">
    <source>
        <dbReference type="EMBL" id="SUX24236.1"/>
    </source>
</evidence>
<name>A0A381EB73_9GAMM</name>
<dbReference type="OrthoDB" id="9801124at2"/>
<accession>A0A381EB73</accession>
<sequence>MAIFGIGASYGDTNMAQNFINDGVVGVGWDETDAPEIEQFLSTLKVGDIVYIKSYPPSSKDFVIKGIGFVEKSKLEDDNSRFLESRFSFARHVRWIIKKEIRIPKPKEKNNVRLNTMCEEFHPEVQKKIILDCIIDRF</sequence>
<organism evidence="1 2">
    <name type="scientific">Cardiobacterium valvarum</name>
    <dbReference type="NCBI Taxonomy" id="194702"/>
    <lineage>
        <taxon>Bacteria</taxon>
        <taxon>Pseudomonadati</taxon>
        <taxon>Pseudomonadota</taxon>
        <taxon>Gammaproteobacteria</taxon>
        <taxon>Cardiobacteriales</taxon>
        <taxon>Cardiobacteriaceae</taxon>
        <taxon>Cardiobacterium</taxon>
    </lineage>
</organism>
<dbReference type="RefSeq" id="WP_115611985.1">
    <property type="nucleotide sequence ID" value="NZ_JBHLZC010000002.1"/>
</dbReference>
<keyword evidence="2" id="KW-1185">Reference proteome</keyword>
<dbReference type="EMBL" id="UFUW01000001">
    <property type="protein sequence ID" value="SUX24236.1"/>
    <property type="molecule type" value="Genomic_DNA"/>
</dbReference>
<protein>
    <submittedName>
        <fullName evidence="1">Uncharacterized protein</fullName>
    </submittedName>
</protein>